<proteinExistence type="predicted"/>
<evidence type="ECO:0000313" key="5">
    <source>
        <dbReference type="Proteomes" id="UP000007305"/>
    </source>
</evidence>
<gene>
    <name evidence="4" type="primary">LOC100193062</name>
    <name evidence="3" type="ORF">ZEAMMB73_Zm00001d051053</name>
</gene>
<dbReference type="ExpressionAtlas" id="A0A1D6Q4N3">
    <property type="expression patterns" value="baseline and differential"/>
</dbReference>
<dbReference type="Proteomes" id="UP000007305">
    <property type="component" value="Chromosome 4"/>
</dbReference>
<evidence type="ECO:0000313" key="3">
    <source>
        <dbReference type="EMBL" id="AQK53518.1"/>
    </source>
</evidence>
<feature type="compositionally biased region" description="Basic and acidic residues" evidence="1">
    <location>
        <begin position="81"/>
        <end position="92"/>
    </location>
</feature>
<reference evidence="4" key="3">
    <citation type="submission" date="2019-07" db="EMBL/GenBank/DDBJ databases">
        <authorList>
            <person name="Seetharam A."/>
            <person name="Woodhouse M."/>
            <person name="Cannon E."/>
        </authorList>
    </citation>
    <scope>NUCLEOTIDE SEQUENCE [LARGE SCALE GENOMIC DNA]</scope>
    <source>
        <strain evidence="4">cv. B73</strain>
    </source>
</reference>
<name>A0A1D6Q4N3_MAIZE</name>
<organism evidence="3">
    <name type="scientific">Zea mays</name>
    <name type="common">Maize</name>
    <dbReference type="NCBI Taxonomy" id="4577"/>
    <lineage>
        <taxon>Eukaryota</taxon>
        <taxon>Viridiplantae</taxon>
        <taxon>Streptophyta</taxon>
        <taxon>Embryophyta</taxon>
        <taxon>Tracheophyta</taxon>
        <taxon>Spermatophyta</taxon>
        <taxon>Magnoliopsida</taxon>
        <taxon>Liliopsida</taxon>
        <taxon>Poales</taxon>
        <taxon>Poaceae</taxon>
        <taxon>PACMAD clade</taxon>
        <taxon>Panicoideae</taxon>
        <taxon>Andropogonodae</taxon>
        <taxon>Andropogoneae</taxon>
        <taxon>Tripsacinae</taxon>
        <taxon>Zea</taxon>
    </lineage>
</organism>
<evidence type="ECO:0000256" key="1">
    <source>
        <dbReference type="SAM" id="MobiDB-lite"/>
    </source>
</evidence>
<accession>A0A1D6Q4N3</accession>
<dbReference type="AlphaFoldDB" id="A0A1D6Q4N3"/>
<feature type="chain" id="PRO_5010808061" description="Secreted protein" evidence="2">
    <location>
        <begin position="19"/>
        <end position="117"/>
    </location>
</feature>
<reference evidence="3" key="2">
    <citation type="submission" date="2015-12" db="EMBL/GenBank/DDBJ databases">
        <title>Update maize B73 reference genome by single molecule sequencing technologies.</title>
        <authorList>
            <consortium name="Maize Genome Sequencing Project"/>
            <person name="Ware D."/>
        </authorList>
    </citation>
    <scope>NUCLEOTIDE SEQUENCE</scope>
    <source>
        <tissue evidence="3">Seedling</tissue>
    </source>
</reference>
<reference evidence="4" key="4">
    <citation type="submission" date="2021-05" db="UniProtKB">
        <authorList>
            <consortium name="EnsemblPlants"/>
        </authorList>
    </citation>
    <scope>IDENTIFICATION</scope>
    <source>
        <strain evidence="4">cv. B73</strain>
    </source>
</reference>
<dbReference type="Gramene" id="Zm00001eb184420_T005">
    <property type="protein sequence ID" value="Zm00001eb184420_P005"/>
    <property type="gene ID" value="Zm00001eb184420"/>
</dbReference>
<dbReference type="EMBL" id="CM000780">
    <property type="protein sequence ID" value="AQK53518.1"/>
    <property type="molecule type" value="Genomic_DNA"/>
</dbReference>
<evidence type="ECO:0000256" key="2">
    <source>
        <dbReference type="SAM" id="SignalP"/>
    </source>
</evidence>
<feature type="signal peptide" evidence="2">
    <location>
        <begin position="1"/>
        <end position="18"/>
    </location>
</feature>
<dbReference type="EnsemblPlants" id="Zm00001eb184420_T005">
    <property type="protein sequence ID" value="Zm00001eb184420_P005"/>
    <property type="gene ID" value="Zm00001eb184420"/>
</dbReference>
<protein>
    <recommendedName>
        <fullName evidence="6">Secreted protein</fullName>
    </recommendedName>
</protein>
<evidence type="ECO:0008006" key="6">
    <source>
        <dbReference type="Google" id="ProtNLM"/>
    </source>
</evidence>
<evidence type="ECO:0000313" key="4">
    <source>
        <dbReference type="EnsemblPlants" id="Zm00001eb184420_P005"/>
    </source>
</evidence>
<feature type="region of interest" description="Disordered" evidence="1">
    <location>
        <begin position="65"/>
        <end position="104"/>
    </location>
</feature>
<reference evidence="5" key="1">
    <citation type="journal article" date="2009" name="Science">
        <title>The B73 maize genome: complexity, diversity, and dynamics.</title>
        <authorList>
            <person name="Schnable P.S."/>
            <person name="Ware D."/>
            <person name="Fulton R.S."/>
            <person name="Stein J.C."/>
            <person name="Wei F."/>
            <person name="Pasternak S."/>
            <person name="Liang C."/>
            <person name="Zhang J."/>
            <person name="Fulton L."/>
            <person name="Graves T.A."/>
            <person name="Minx P."/>
            <person name="Reily A.D."/>
            <person name="Courtney L."/>
            <person name="Kruchowski S.S."/>
            <person name="Tomlinson C."/>
            <person name="Strong C."/>
            <person name="Delehaunty K."/>
            <person name="Fronick C."/>
            <person name="Courtney B."/>
            <person name="Rock S.M."/>
            <person name="Belter E."/>
            <person name="Du F."/>
            <person name="Kim K."/>
            <person name="Abbott R.M."/>
            <person name="Cotton M."/>
            <person name="Levy A."/>
            <person name="Marchetto P."/>
            <person name="Ochoa K."/>
            <person name="Jackson S.M."/>
            <person name="Gillam B."/>
            <person name="Chen W."/>
            <person name="Yan L."/>
            <person name="Higginbotham J."/>
            <person name="Cardenas M."/>
            <person name="Waligorski J."/>
            <person name="Applebaum E."/>
            <person name="Phelps L."/>
            <person name="Falcone J."/>
            <person name="Kanchi K."/>
            <person name="Thane T."/>
            <person name="Scimone A."/>
            <person name="Thane N."/>
            <person name="Henke J."/>
            <person name="Wang T."/>
            <person name="Ruppert J."/>
            <person name="Shah N."/>
            <person name="Rotter K."/>
            <person name="Hodges J."/>
            <person name="Ingenthron E."/>
            <person name="Cordes M."/>
            <person name="Kohlberg S."/>
            <person name="Sgro J."/>
            <person name="Delgado B."/>
            <person name="Mead K."/>
            <person name="Chinwalla A."/>
            <person name="Leonard S."/>
            <person name="Crouse K."/>
            <person name="Collura K."/>
            <person name="Kudrna D."/>
            <person name="Currie J."/>
            <person name="He R."/>
            <person name="Angelova A."/>
            <person name="Rajasekar S."/>
            <person name="Mueller T."/>
            <person name="Lomeli R."/>
            <person name="Scara G."/>
            <person name="Ko A."/>
            <person name="Delaney K."/>
            <person name="Wissotski M."/>
            <person name="Lopez G."/>
            <person name="Campos D."/>
            <person name="Braidotti M."/>
            <person name="Ashley E."/>
            <person name="Golser W."/>
            <person name="Kim H."/>
            <person name="Lee S."/>
            <person name="Lin J."/>
            <person name="Dujmic Z."/>
            <person name="Kim W."/>
            <person name="Talag J."/>
            <person name="Zuccolo A."/>
            <person name="Fan C."/>
            <person name="Sebastian A."/>
            <person name="Kramer M."/>
            <person name="Spiegel L."/>
            <person name="Nascimento L."/>
            <person name="Zutavern T."/>
            <person name="Miller B."/>
            <person name="Ambroise C."/>
            <person name="Muller S."/>
            <person name="Spooner W."/>
            <person name="Narechania A."/>
            <person name="Ren L."/>
            <person name="Wei S."/>
            <person name="Kumari S."/>
            <person name="Faga B."/>
            <person name="Levy M.J."/>
            <person name="McMahan L."/>
            <person name="Van Buren P."/>
            <person name="Vaughn M.W."/>
            <person name="Ying K."/>
            <person name="Yeh C.-T."/>
            <person name="Emrich S.J."/>
            <person name="Jia Y."/>
            <person name="Kalyanaraman A."/>
            <person name="Hsia A.-P."/>
            <person name="Barbazuk W.B."/>
            <person name="Baucom R.S."/>
            <person name="Brutnell T.P."/>
            <person name="Carpita N.C."/>
            <person name="Chaparro C."/>
            <person name="Chia J.-M."/>
            <person name="Deragon J.-M."/>
            <person name="Estill J.C."/>
            <person name="Fu Y."/>
            <person name="Jeddeloh J.A."/>
            <person name="Han Y."/>
            <person name="Lee H."/>
            <person name="Li P."/>
            <person name="Lisch D.R."/>
            <person name="Liu S."/>
            <person name="Liu Z."/>
            <person name="Nagel D.H."/>
            <person name="McCann M.C."/>
            <person name="SanMiguel P."/>
            <person name="Myers A.M."/>
            <person name="Nettleton D."/>
            <person name="Nguyen J."/>
            <person name="Penning B.W."/>
            <person name="Ponnala L."/>
            <person name="Schneider K.L."/>
            <person name="Schwartz D.C."/>
            <person name="Sharma A."/>
            <person name="Soderlund C."/>
            <person name="Springer N.M."/>
            <person name="Sun Q."/>
            <person name="Wang H."/>
            <person name="Waterman M."/>
            <person name="Westerman R."/>
            <person name="Wolfgruber T.K."/>
            <person name="Yang L."/>
            <person name="Yu Y."/>
            <person name="Zhang L."/>
            <person name="Zhou S."/>
            <person name="Zhu Q."/>
            <person name="Bennetzen J.L."/>
            <person name="Dawe R.K."/>
            <person name="Jiang J."/>
            <person name="Jiang N."/>
            <person name="Presting G.G."/>
            <person name="Wessler S.R."/>
            <person name="Aluru S."/>
            <person name="Martienssen R.A."/>
            <person name="Clifton S.W."/>
            <person name="McCombie W.R."/>
            <person name="Wing R.A."/>
            <person name="Wilson R.K."/>
        </authorList>
    </citation>
    <scope>NUCLEOTIDE SEQUENCE [LARGE SCALE GENOMIC DNA]</scope>
    <source>
        <strain evidence="5">cv. B73</strain>
    </source>
</reference>
<sequence>MACSTGLCFLASIPPLSASCSSGSSCFLMIKRVSSAPSLSRWTIQYKQLGHTIYRRSHVLAFASADAPQGKRSSEAPSSRSDQRGIGSDRTHGWIASGGSDRKGHLRAASWISDGYF</sequence>
<dbReference type="OrthoDB" id="1887732at2759"/>
<keyword evidence="5" id="KW-1185">Reference proteome</keyword>
<keyword evidence="2" id="KW-0732">Signal</keyword>